<feature type="domain" description="PurM-like C-terminal" evidence="3">
    <location>
        <begin position="152"/>
        <end position="304"/>
    </location>
</feature>
<dbReference type="PANTHER" id="PTHR30303">
    <property type="entry name" value="HYDROGENASE ISOENZYMES FORMATION PROTEIN HYPE"/>
    <property type="match status" value="1"/>
</dbReference>
<dbReference type="SUPFAM" id="SSF56042">
    <property type="entry name" value="PurM C-terminal domain-like"/>
    <property type="match status" value="1"/>
</dbReference>
<protein>
    <submittedName>
        <fullName evidence="4">AIR synthase</fullName>
    </submittedName>
</protein>
<dbReference type="PANTHER" id="PTHR30303:SF4">
    <property type="entry name" value="HYDROGENASE EXPRESSION_FORMATION PROTEIN HYPE"/>
    <property type="match status" value="1"/>
</dbReference>
<evidence type="ECO:0000259" key="3">
    <source>
        <dbReference type="Pfam" id="PF02769"/>
    </source>
</evidence>
<sequence length="334" mass="36138">MLKSGKLDSDLLKKIVFEKITYKSPDVLIRPGIGEDCATVDFGQYECVMSTDPITAAVNEIGRLAIHITCNDIASNGIQPLGIMLAVMLPVGTTEEDISMMMEQAGETAAELGVEIIGGHTEITSAVNTPVIVSTAIGKAGKGTSQQAKAMQPGDFIMMTKWAGIEGTGIIASDFEERLKESCTKEEIEEAKQLLLQVSVVKEGVIAGQIGTAGMHDITEGGILGAVWEMCQISGNGCELWIDEIPVKEITKKISGIFNINYLRLISSGCMLIIVHPEHKEEIQEAMKREGIKISCIGVIKEKNYGIMSRICENGKLCEIFPPESDELYKVIGQ</sequence>
<evidence type="ECO:0000259" key="2">
    <source>
        <dbReference type="Pfam" id="PF00586"/>
    </source>
</evidence>
<dbReference type="Pfam" id="PF02769">
    <property type="entry name" value="AIRS_C"/>
    <property type="match status" value="1"/>
</dbReference>
<dbReference type="CDD" id="cd06061">
    <property type="entry name" value="PurM-like1"/>
    <property type="match status" value="1"/>
</dbReference>
<dbReference type="PIRSF" id="PIRSF005644">
    <property type="entry name" value="Hdrgns_mtr_HypE"/>
    <property type="match status" value="1"/>
</dbReference>
<dbReference type="InterPro" id="IPR036921">
    <property type="entry name" value="PurM-like_N_sf"/>
</dbReference>
<dbReference type="SUPFAM" id="SSF55326">
    <property type="entry name" value="PurM N-terminal domain-like"/>
    <property type="match status" value="1"/>
</dbReference>
<dbReference type="GO" id="GO:0051604">
    <property type="term" value="P:protein maturation"/>
    <property type="evidence" value="ECO:0007669"/>
    <property type="project" value="TreeGrafter"/>
</dbReference>
<comment type="similarity">
    <text evidence="1">Belongs to the HypE family.</text>
</comment>
<dbReference type="Gene3D" id="3.30.1330.10">
    <property type="entry name" value="PurM-like, N-terminal domain"/>
    <property type="match status" value="1"/>
</dbReference>
<evidence type="ECO:0000313" key="4">
    <source>
        <dbReference type="EMBL" id="QHI72842.1"/>
    </source>
</evidence>
<evidence type="ECO:0000313" key="5">
    <source>
        <dbReference type="Proteomes" id="UP000463883"/>
    </source>
</evidence>
<feature type="domain" description="PurM-like N-terminal" evidence="2">
    <location>
        <begin position="34"/>
        <end position="139"/>
    </location>
</feature>
<dbReference type="InterPro" id="IPR036676">
    <property type="entry name" value="PurM-like_C_sf"/>
</dbReference>
<proteinExistence type="inferred from homology"/>
<dbReference type="Proteomes" id="UP000463883">
    <property type="component" value="Chromosome"/>
</dbReference>
<organism evidence="4 5">
    <name type="scientific">Aminipila terrae</name>
    <dbReference type="NCBI Taxonomy" id="2697030"/>
    <lineage>
        <taxon>Bacteria</taxon>
        <taxon>Bacillati</taxon>
        <taxon>Bacillota</taxon>
        <taxon>Clostridia</taxon>
        <taxon>Peptostreptococcales</taxon>
        <taxon>Anaerovoracaceae</taxon>
        <taxon>Aminipila</taxon>
    </lineage>
</organism>
<gene>
    <name evidence="4" type="ORF">Ami3637_10880</name>
</gene>
<dbReference type="EMBL" id="CP047591">
    <property type="protein sequence ID" value="QHI72842.1"/>
    <property type="molecule type" value="Genomic_DNA"/>
</dbReference>
<dbReference type="InterPro" id="IPR010918">
    <property type="entry name" value="PurM-like_C_dom"/>
</dbReference>
<dbReference type="KEGG" id="amic:Ami3637_10880"/>
<reference evidence="4 5" key="1">
    <citation type="submission" date="2020-01" db="EMBL/GenBank/DDBJ databases">
        <title>Genomic analysis of Aminipila sp. CBA3637.</title>
        <authorList>
            <person name="Kim Y.B."/>
            <person name="Roh S.W."/>
        </authorList>
    </citation>
    <scope>NUCLEOTIDE SEQUENCE [LARGE SCALE GENOMIC DNA]</scope>
    <source>
        <strain evidence="4 5">CBA3637</strain>
    </source>
</reference>
<dbReference type="Gene3D" id="3.90.650.10">
    <property type="entry name" value="PurM-like C-terminal domain"/>
    <property type="match status" value="1"/>
</dbReference>
<dbReference type="AlphaFoldDB" id="A0A6P1MFM2"/>
<dbReference type="InterPro" id="IPR016188">
    <property type="entry name" value="PurM-like_N"/>
</dbReference>
<accession>A0A6P1MFM2</accession>
<keyword evidence="5" id="KW-1185">Reference proteome</keyword>
<evidence type="ECO:0000256" key="1">
    <source>
        <dbReference type="ARBA" id="ARBA00006243"/>
    </source>
</evidence>
<dbReference type="InterPro" id="IPR011854">
    <property type="entry name" value="HypE"/>
</dbReference>
<dbReference type="RefSeq" id="WP_162362609.1">
    <property type="nucleotide sequence ID" value="NZ_CP047591.1"/>
</dbReference>
<name>A0A6P1MFM2_9FIRM</name>
<dbReference type="Pfam" id="PF00586">
    <property type="entry name" value="AIRS"/>
    <property type="match status" value="1"/>
</dbReference>